<dbReference type="Pfam" id="PF19654">
    <property type="entry name" value="DUF6157"/>
    <property type="match status" value="1"/>
</dbReference>
<dbReference type="Proteomes" id="UP001371305">
    <property type="component" value="Unassembled WGS sequence"/>
</dbReference>
<protein>
    <submittedName>
        <fullName evidence="1">DUF6157 family protein</fullName>
    </submittedName>
</protein>
<organism evidence="1 2">
    <name type="scientific">Luteolibacter soli</name>
    <dbReference type="NCBI Taxonomy" id="3135280"/>
    <lineage>
        <taxon>Bacteria</taxon>
        <taxon>Pseudomonadati</taxon>
        <taxon>Verrucomicrobiota</taxon>
        <taxon>Verrucomicrobiia</taxon>
        <taxon>Verrucomicrobiales</taxon>
        <taxon>Verrucomicrobiaceae</taxon>
        <taxon>Luteolibacter</taxon>
    </lineage>
</organism>
<gene>
    <name evidence="1" type="ORF">WKV53_03950</name>
</gene>
<name>A0ABU9APJ3_9BACT</name>
<proteinExistence type="predicted"/>
<reference evidence="1 2" key="1">
    <citation type="submission" date="2024-04" db="EMBL/GenBank/DDBJ databases">
        <title>Luteolibacter sp. isolated from soil.</title>
        <authorList>
            <person name="An J."/>
        </authorList>
    </citation>
    <scope>NUCLEOTIDE SEQUENCE [LARGE SCALE GENOMIC DNA]</scope>
    <source>
        <strain evidence="1 2">Y139</strain>
    </source>
</reference>
<accession>A0ABU9APJ3</accession>
<dbReference type="InterPro" id="IPR046155">
    <property type="entry name" value="DUF6157"/>
</dbReference>
<comment type="caution">
    <text evidence="1">The sequence shown here is derived from an EMBL/GenBank/DDBJ whole genome shotgun (WGS) entry which is preliminary data.</text>
</comment>
<dbReference type="RefSeq" id="WP_341403050.1">
    <property type="nucleotide sequence ID" value="NZ_JBBUKT010000001.1"/>
</dbReference>
<sequence>MTFRNTFVRIAADCPESAGIEPASRGGKKPVHLIQLELLRSAPHHFTHESLVVESELLREPPTGETRAEILSRIRSKPLPCLRCSPLAKRYGWGFHFDDDGKIGVHSAGSASYAKLAADSRLDQVLAMRNKRAS</sequence>
<evidence type="ECO:0000313" key="2">
    <source>
        <dbReference type="Proteomes" id="UP001371305"/>
    </source>
</evidence>
<keyword evidence="2" id="KW-1185">Reference proteome</keyword>
<evidence type="ECO:0000313" key="1">
    <source>
        <dbReference type="EMBL" id="MEK7949631.1"/>
    </source>
</evidence>
<dbReference type="EMBL" id="JBBUKT010000001">
    <property type="protein sequence ID" value="MEK7949631.1"/>
    <property type="molecule type" value="Genomic_DNA"/>
</dbReference>